<dbReference type="EMBL" id="ML986529">
    <property type="protein sequence ID" value="KAF2271988.1"/>
    <property type="molecule type" value="Genomic_DNA"/>
</dbReference>
<gene>
    <name evidence="2" type="ORF">EI97DRAFT_239028</name>
</gene>
<feature type="region of interest" description="Disordered" evidence="1">
    <location>
        <begin position="1"/>
        <end position="48"/>
    </location>
</feature>
<name>A0A6A6J7K8_WESOR</name>
<feature type="compositionally biased region" description="Polar residues" evidence="1">
    <location>
        <begin position="178"/>
        <end position="195"/>
    </location>
</feature>
<feature type="compositionally biased region" description="Polar residues" evidence="1">
    <location>
        <begin position="105"/>
        <end position="123"/>
    </location>
</feature>
<feature type="compositionally biased region" description="Low complexity" evidence="1">
    <location>
        <begin position="136"/>
        <end position="150"/>
    </location>
</feature>
<dbReference type="AlphaFoldDB" id="A0A6A6J7K8"/>
<protein>
    <submittedName>
        <fullName evidence="2">Uncharacterized protein</fullName>
    </submittedName>
</protein>
<dbReference type="RefSeq" id="XP_033649527.1">
    <property type="nucleotide sequence ID" value="XM_033794032.1"/>
</dbReference>
<feature type="compositionally biased region" description="Polar residues" evidence="1">
    <location>
        <begin position="70"/>
        <end position="80"/>
    </location>
</feature>
<evidence type="ECO:0000313" key="3">
    <source>
        <dbReference type="Proteomes" id="UP000800097"/>
    </source>
</evidence>
<feature type="compositionally biased region" description="Polar residues" evidence="1">
    <location>
        <begin position="16"/>
        <end position="41"/>
    </location>
</feature>
<feature type="compositionally biased region" description="Low complexity" evidence="1">
    <location>
        <begin position="86"/>
        <end position="97"/>
    </location>
</feature>
<accession>A0A6A6J7K8</accession>
<evidence type="ECO:0000256" key="1">
    <source>
        <dbReference type="SAM" id="MobiDB-lite"/>
    </source>
</evidence>
<dbReference type="OrthoDB" id="5419666at2759"/>
<keyword evidence="3" id="KW-1185">Reference proteome</keyword>
<organism evidence="2 3">
    <name type="scientific">Westerdykella ornata</name>
    <dbReference type="NCBI Taxonomy" id="318751"/>
    <lineage>
        <taxon>Eukaryota</taxon>
        <taxon>Fungi</taxon>
        <taxon>Dikarya</taxon>
        <taxon>Ascomycota</taxon>
        <taxon>Pezizomycotina</taxon>
        <taxon>Dothideomycetes</taxon>
        <taxon>Pleosporomycetidae</taxon>
        <taxon>Pleosporales</taxon>
        <taxon>Sporormiaceae</taxon>
        <taxon>Westerdykella</taxon>
    </lineage>
</organism>
<dbReference type="GeneID" id="54547207"/>
<feature type="region of interest" description="Disordered" evidence="1">
    <location>
        <begin position="70"/>
        <end position="207"/>
    </location>
</feature>
<evidence type="ECO:0000313" key="2">
    <source>
        <dbReference type="EMBL" id="KAF2271988.1"/>
    </source>
</evidence>
<sequence length="295" mass="32057">MSLARAVTKRIKRSDASSSPAESVPTTPTRAQSMRTPGQQIDRNKISSPVALISTTNMLSYNAPDIATLRQASSPSTPSAEDSDHSTTTARSRSSSTRSRETLTDASSLSPDSPRSPAPNQLSGFFPSGNKLPRRSASSSNLPHSNSAVSGETCPVPAIPERALSHSKRAHERLAQKRSLQSMTPSTRGSLLSNRSSREQRSSIDIFRSPAVIQEEREEAHPFGPELEQLNEIAEEFGGVVRDAEYEADLKVIRERGLARLCADEYLAEIRPLFSRRFGYGMGTHVAAPGPMAWI</sequence>
<reference evidence="2" key="1">
    <citation type="journal article" date="2020" name="Stud. Mycol.">
        <title>101 Dothideomycetes genomes: a test case for predicting lifestyles and emergence of pathogens.</title>
        <authorList>
            <person name="Haridas S."/>
            <person name="Albert R."/>
            <person name="Binder M."/>
            <person name="Bloem J."/>
            <person name="Labutti K."/>
            <person name="Salamov A."/>
            <person name="Andreopoulos B."/>
            <person name="Baker S."/>
            <person name="Barry K."/>
            <person name="Bills G."/>
            <person name="Bluhm B."/>
            <person name="Cannon C."/>
            <person name="Castanera R."/>
            <person name="Culley D."/>
            <person name="Daum C."/>
            <person name="Ezra D."/>
            <person name="Gonzalez J."/>
            <person name="Henrissat B."/>
            <person name="Kuo A."/>
            <person name="Liang C."/>
            <person name="Lipzen A."/>
            <person name="Lutzoni F."/>
            <person name="Magnuson J."/>
            <person name="Mondo S."/>
            <person name="Nolan M."/>
            <person name="Ohm R."/>
            <person name="Pangilinan J."/>
            <person name="Park H.-J."/>
            <person name="Ramirez L."/>
            <person name="Alfaro M."/>
            <person name="Sun H."/>
            <person name="Tritt A."/>
            <person name="Yoshinaga Y."/>
            <person name="Zwiers L.-H."/>
            <person name="Turgeon B."/>
            <person name="Goodwin S."/>
            <person name="Spatafora J."/>
            <person name="Crous P."/>
            <person name="Grigoriev I."/>
        </authorList>
    </citation>
    <scope>NUCLEOTIDE SEQUENCE</scope>
    <source>
        <strain evidence="2">CBS 379.55</strain>
    </source>
</reference>
<proteinExistence type="predicted"/>
<dbReference type="Proteomes" id="UP000800097">
    <property type="component" value="Unassembled WGS sequence"/>
</dbReference>